<sequence length="102" mass="11678">MKKIMSGRTYNTATATQIEISEKTALFSGLYIERETLYLTPTKNWFVYSVNCISGHNNLHPRILTKVESHSMQACSPEDARLWLEECGKAEAIARYFTSLDR</sequence>
<gene>
    <name evidence="1" type="ORF">FS320_37050</name>
</gene>
<name>A0A5N7MU12_9HYPH</name>
<keyword evidence="2" id="KW-1185">Reference proteome</keyword>
<dbReference type="EMBL" id="VOSK01000375">
    <property type="protein sequence ID" value="MPR30473.1"/>
    <property type="molecule type" value="Genomic_DNA"/>
</dbReference>
<protein>
    <submittedName>
        <fullName evidence="1">Uncharacterized protein</fullName>
    </submittedName>
</protein>
<comment type="caution">
    <text evidence="1">The sequence shown here is derived from an EMBL/GenBank/DDBJ whole genome shotgun (WGS) entry which is preliminary data.</text>
</comment>
<evidence type="ECO:0000313" key="1">
    <source>
        <dbReference type="EMBL" id="MPR30473.1"/>
    </source>
</evidence>
<dbReference type="Proteomes" id="UP000403266">
    <property type="component" value="Unassembled WGS sequence"/>
</dbReference>
<dbReference type="AlphaFoldDB" id="A0A5N7MU12"/>
<organism evidence="1 2">
    <name type="scientific">Microvirga tunisiensis</name>
    <dbReference type="NCBI Taxonomy" id="2108360"/>
    <lineage>
        <taxon>Bacteria</taxon>
        <taxon>Pseudomonadati</taxon>
        <taxon>Pseudomonadota</taxon>
        <taxon>Alphaproteobacteria</taxon>
        <taxon>Hyphomicrobiales</taxon>
        <taxon>Methylobacteriaceae</taxon>
        <taxon>Microvirga</taxon>
    </lineage>
</organism>
<dbReference type="OrthoDB" id="3192583at2"/>
<reference evidence="1 2" key="1">
    <citation type="journal article" date="2019" name="Syst. Appl. Microbiol.">
        <title>Microvirga tunisiensis sp. nov., a root nodule symbiotic bacterium isolated from Lupinus micranthus and L. luteus grown in Northern Tunisia.</title>
        <authorList>
            <person name="Msaddak A."/>
            <person name="Rejili M."/>
            <person name="Duran D."/>
            <person name="Mars M."/>
            <person name="Palacios J.M."/>
            <person name="Ruiz-Argueso T."/>
            <person name="Rey L."/>
            <person name="Imperial J."/>
        </authorList>
    </citation>
    <scope>NUCLEOTIDE SEQUENCE [LARGE SCALE GENOMIC DNA]</scope>
    <source>
        <strain evidence="1 2">Lmie10</strain>
    </source>
</reference>
<accession>A0A5N7MU12</accession>
<evidence type="ECO:0000313" key="2">
    <source>
        <dbReference type="Proteomes" id="UP000403266"/>
    </source>
</evidence>
<proteinExistence type="predicted"/>
<dbReference type="RefSeq" id="WP_152717311.1">
    <property type="nucleotide sequence ID" value="NZ_VOSJ01000409.1"/>
</dbReference>